<dbReference type="InterPro" id="IPR058807">
    <property type="entry name" value="ScoMcrA_N"/>
</dbReference>
<evidence type="ECO:0000313" key="3">
    <source>
        <dbReference type="Proteomes" id="UP000186940"/>
    </source>
</evidence>
<organism evidence="2 3">
    <name type="scientific">Candidatus Syntropharchaeum caldarium</name>
    <dbReference type="NCBI Taxonomy" id="1838285"/>
    <lineage>
        <taxon>Archaea</taxon>
        <taxon>Methanobacteriati</taxon>
        <taxon>Methanobacteriota</taxon>
        <taxon>Stenosarchaea group</taxon>
        <taxon>Methanomicrobia</taxon>
        <taxon>Methanosarcinales</taxon>
        <taxon>ANME-2 cluster</taxon>
        <taxon>Candidatus Syntropharchaeum</taxon>
    </lineage>
</organism>
<comment type="caution">
    <text evidence="2">The sequence shown here is derived from an EMBL/GenBank/DDBJ whole genome shotgun (WGS) entry which is preliminary data.</text>
</comment>
<dbReference type="Pfam" id="PF26345">
    <property type="entry name" value="ScoMcrA_N"/>
    <property type="match status" value="1"/>
</dbReference>
<reference evidence="2" key="1">
    <citation type="submission" date="2016-05" db="EMBL/GenBank/DDBJ databases">
        <title>Microbial consortia oxidize butane by reversing methanogenesis.</title>
        <authorList>
            <person name="Laso-Perez R."/>
            <person name="Richter M."/>
            <person name="Wegener G."/>
            <person name="Musat F."/>
        </authorList>
    </citation>
    <scope>NUCLEOTIDE SEQUENCE [LARGE SCALE GENOMIC DNA]</scope>
    <source>
        <strain evidence="2">BOX2</strain>
    </source>
</reference>
<dbReference type="PATRIC" id="fig|1838285.3.peg.259"/>
<dbReference type="STRING" id="1838285.SCAL_000256"/>
<name>A0A1F2PB04_9EURY</name>
<keyword evidence="3" id="KW-1185">Reference proteome</keyword>
<sequence>MIPKNIEREDVIKVMEEIKRNGIPKGRDSRKFLLEFDGECYPPKYVISLANKYANGEILDSAQFSGGKETNDFLRNLGFNIIELSKAKKERERTNIHQGERCPKCKETIRKLLEKIYGRVEENYKFRVGTLPEDFKNTPYYSELKKIYEKLQNHRGYKDFVKAKTLPNCDFFVPNPGFIVEFDESQHFTLPRKITLGEYPTNLELGFSKEKWIRLCEKIDAKDNDPPYRDEQRAWYDTLRDFLPTILGLQPTVRLFAKDFIWCSLNPNNPEDVDRFQKMIELGSKYWKIQVKEDPNPFLARIIIADDWRGEPEEAKKLLENIYQKWPKGKKVKFIITCGGFIQFEWPRSVSKETIGDSKNPNNRVVNILVAKAKESIKSVLTENLRNKLQEVTDYSIRQNIFN</sequence>
<feature type="domain" description="ScoMcrA-like N-terminal head" evidence="1">
    <location>
        <begin position="6"/>
        <end position="81"/>
    </location>
</feature>
<protein>
    <recommendedName>
        <fullName evidence="1">ScoMcrA-like N-terminal head domain-containing protein</fullName>
    </recommendedName>
</protein>
<evidence type="ECO:0000259" key="1">
    <source>
        <dbReference type="Pfam" id="PF26345"/>
    </source>
</evidence>
<dbReference type="AlphaFoldDB" id="A0A1F2PB04"/>
<dbReference type="EMBL" id="LYOS01000001">
    <property type="protein sequence ID" value="OFV68580.1"/>
    <property type="molecule type" value="Genomic_DNA"/>
</dbReference>
<accession>A0A1F2PB04</accession>
<evidence type="ECO:0000313" key="2">
    <source>
        <dbReference type="EMBL" id="OFV68580.1"/>
    </source>
</evidence>
<dbReference type="Proteomes" id="UP000186940">
    <property type="component" value="Unassembled WGS sequence"/>
</dbReference>
<proteinExistence type="predicted"/>
<gene>
    <name evidence="2" type="ORF">SCAL_000256</name>
</gene>